<keyword evidence="1" id="KW-0560">Oxidoreductase</keyword>
<evidence type="ECO:0000313" key="2">
    <source>
        <dbReference type="EMBL" id="KTC75290.1"/>
    </source>
</evidence>
<dbReference type="PATRIC" id="fig|447.4.peg.970"/>
<proteinExistence type="predicted"/>
<dbReference type="GO" id="GO:0016706">
    <property type="term" value="F:2-oxoglutarate-dependent dioxygenase activity"/>
    <property type="evidence" value="ECO:0007669"/>
    <property type="project" value="UniProtKB-ARBA"/>
</dbReference>
<keyword evidence="3" id="KW-1185">Reference proteome</keyword>
<reference evidence="2 3" key="1">
    <citation type="submission" date="2015-11" db="EMBL/GenBank/DDBJ databases">
        <title>Genomic analysis of 38 Legionella species identifies large and diverse effector repertoires.</title>
        <authorList>
            <person name="Burstein D."/>
            <person name="Amaro F."/>
            <person name="Zusman T."/>
            <person name="Lifshitz Z."/>
            <person name="Cohen O."/>
            <person name="Gilbert J.A."/>
            <person name="Pupko T."/>
            <person name="Shuman H.A."/>
            <person name="Segal G."/>
        </authorList>
    </citation>
    <scope>NUCLEOTIDE SEQUENCE [LARGE SCALE GENOMIC DNA]</scope>
    <source>
        <strain evidence="2 3">WIGA</strain>
    </source>
</reference>
<evidence type="ECO:0000313" key="3">
    <source>
        <dbReference type="Proteomes" id="UP000054695"/>
    </source>
</evidence>
<dbReference type="InterPro" id="IPR042098">
    <property type="entry name" value="TauD-like_sf"/>
</dbReference>
<dbReference type="AlphaFoldDB" id="A0A0W0RW59"/>
<dbReference type="Proteomes" id="UP000054695">
    <property type="component" value="Unassembled WGS sequence"/>
</dbReference>
<protein>
    <submittedName>
        <fullName evidence="2">Regulatory protein, SyrP-like protein</fullName>
    </submittedName>
</protein>
<evidence type="ECO:0000256" key="1">
    <source>
        <dbReference type="ARBA" id="ARBA00023002"/>
    </source>
</evidence>
<organism evidence="2 3">
    <name type="scientific">Legionella bozemanae</name>
    <name type="common">Fluoribacter bozemanae</name>
    <dbReference type="NCBI Taxonomy" id="447"/>
    <lineage>
        <taxon>Bacteria</taxon>
        <taxon>Pseudomonadati</taxon>
        <taxon>Pseudomonadota</taxon>
        <taxon>Gammaproteobacteria</taxon>
        <taxon>Legionellales</taxon>
        <taxon>Legionellaceae</taxon>
        <taxon>Legionella</taxon>
    </lineage>
</organism>
<accession>A0A0W0RW59</accession>
<sequence>MVKVGSCFNDKEVKELAQLMRHYYSSCLWKKGDILLIDNKKVMHAGMPGMGPRLIRAMICNPLDVHCSAESGFLVAKERMSDTIGAYMARGF</sequence>
<name>A0A0W0RW59_LEGBO</name>
<dbReference type="STRING" id="447.Lboz_0897"/>
<dbReference type="SUPFAM" id="SSF51197">
    <property type="entry name" value="Clavaminate synthase-like"/>
    <property type="match status" value="1"/>
</dbReference>
<dbReference type="RefSeq" id="WP_244944212.1">
    <property type="nucleotide sequence ID" value="NZ_CAAAIY010000029.1"/>
</dbReference>
<comment type="caution">
    <text evidence="2">The sequence shown here is derived from an EMBL/GenBank/DDBJ whole genome shotgun (WGS) entry which is preliminary data.</text>
</comment>
<dbReference type="EMBL" id="LNXU01000011">
    <property type="protein sequence ID" value="KTC75290.1"/>
    <property type="molecule type" value="Genomic_DNA"/>
</dbReference>
<dbReference type="Gene3D" id="3.60.130.10">
    <property type="entry name" value="Clavaminate synthase-like"/>
    <property type="match status" value="1"/>
</dbReference>
<gene>
    <name evidence="2" type="ORF">Lboz_0897</name>
</gene>